<accession>A0A316GWE1</accession>
<dbReference type="PANTHER" id="PTHR30471:SF3">
    <property type="entry name" value="UPF0758 PROTEIN YEES-RELATED"/>
    <property type="match status" value="1"/>
</dbReference>
<dbReference type="Proteomes" id="UP000245678">
    <property type="component" value="Unassembled WGS sequence"/>
</dbReference>
<dbReference type="PANTHER" id="PTHR30471">
    <property type="entry name" value="DNA REPAIR PROTEIN RADC"/>
    <property type="match status" value="1"/>
</dbReference>
<dbReference type="InterPro" id="IPR046778">
    <property type="entry name" value="UPF0758_N"/>
</dbReference>
<evidence type="ECO:0000259" key="3">
    <source>
        <dbReference type="Pfam" id="PF20582"/>
    </source>
</evidence>
<evidence type="ECO:0000313" key="4">
    <source>
        <dbReference type="EMBL" id="PWK68283.1"/>
    </source>
</evidence>
<dbReference type="Pfam" id="PF11680">
    <property type="entry name" value="DUF3276"/>
    <property type="match status" value="1"/>
</dbReference>
<dbReference type="EMBL" id="QGHA01000017">
    <property type="protein sequence ID" value="PWK68283.1"/>
    <property type="molecule type" value="Genomic_DNA"/>
</dbReference>
<sequence>MIALVFNFAGNKQVPTMETIKTNYPTLASETFSRGRMRYYIDVKRALNDTYFILFTVSEYFPNPNTHCRQTILIWQEDLAMFVEAFSMILGQVAYGQLDLPEAEMNAVKNHKGMKAIAEYDRPREKLHALGAGALSDAELLAILLGTGSSELSVLDLCHKIMGSVGHEPSRLWLRSAEDYCRFPGVGVAKAATLMAALELGRRAHVPAKH</sequence>
<protein>
    <submittedName>
        <fullName evidence="4">Uncharacterized protein DUF3276</fullName>
    </submittedName>
</protein>
<gene>
    <name evidence="4" type="ORF">LX99_04807</name>
</gene>
<evidence type="ECO:0000256" key="2">
    <source>
        <dbReference type="ARBA" id="ARBA00023125"/>
    </source>
</evidence>
<dbReference type="AlphaFoldDB" id="A0A316GWE1"/>
<dbReference type="Pfam" id="PF20582">
    <property type="entry name" value="UPF0758_N"/>
    <property type="match status" value="1"/>
</dbReference>
<comment type="caution">
    <text evidence="4">The sequence shown here is derived from an EMBL/GenBank/DDBJ whole genome shotgun (WGS) entry which is preliminary data.</text>
</comment>
<reference evidence="4 5" key="1">
    <citation type="submission" date="2018-05" db="EMBL/GenBank/DDBJ databases">
        <title>Genomic Encyclopedia of Archaeal and Bacterial Type Strains, Phase II (KMG-II): from individual species to whole genera.</title>
        <authorList>
            <person name="Goeker M."/>
        </authorList>
    </citation>
    <scope>NUCLEOTIDE SEQUENCE [LARGE SCALE GENOMIC DNA]</scope>
    <source>
        <strain evidence="4 5">DSM 19975</strain>
    </source>
</reference>
<dbReference type="InterPro" id="IPR001405">
    <property type="entry name" value="UPF0758"/>
</dbReference>
<evidence type="ECO:0000313" key="5">
    <source>
        <dbReference type="Proteomes" id="UP000245678"/>
    </source>
</evidence>
<dbReference type="Gene3D" id="3.10.450.700">
    <property type="match status" value="1"/>
</dbReference>
<evidence type="ECO:0000256" key="1">
    <source>
        <dbReference type="ARBA" id="ARBA00009251"/>
    </source>
</evidence>
<feature type="domain" description="UPF0758" evidence="3">
    <location>
        <begin position="114"/>
        <end position="192"/>
    </location>
</feature>
<name>A0A316GWE1_9SPHI</name>
<comment type="similarity">
    <text evidence="1">Belongs to the PUR DNA-binding protein family.</text>
</comment>
<dbReference type="GO" id="GO:0000977">
    <property type="term" value="F:RNA polymerase II transcription regulatory region sequence-specific DNA binding"/>
    <property type="evidence" value="ECO:0007669"/>
    <property type="project" value="InterPro"/>
</dbReference>
<dbReference type="InterPro" id="IPR006628">
    <property type="entry name" value="PUR-bd_fam"/>
</dbReference>
<keyword evidence="5" id="KW-1185">Reference proteome</keyword>
<dbReference type="GO" id="GO:0032422">
    <property type="term" value="F:purine-rich negative regulatory element binding"/>
    <property type="evidence" value="ECO:0007669"/>
    <property type="project" value="InterPro"/>
</dbReference>
<organism evidence="4 5">
    <name type="scientific">Mucilaginibacter oryzae</name>
    <dbReference type="NCBI Taxonomy" id="468058"/>
    <lineage>
        <taxon>Bacteria</taxon>
        <taxon>Pseudomonadati</taxon>
        <taxon>Bacteroidota</taxon>
        <taxon>Sphingobacteriia</taxon>
        <taxon>Sphingobacteriales</taxon>
        <taxon>Sphingobacteriaceae</taxon>
        <taxon>Mucilaginibacter</taxon>
    </lineage>
</organism>
<proteinExistence type="inferred from homology"/>
<keyword evidence="2" id="KW-0238">DNA-binding</keyword>